<dbReference type="InterPro" id="IPR011990">
    <property type="entry name" value="TPR-like_helical_dom_sf"/>
</dbReference>
<evidence type="ECO:0008006" key="3">
    <source>
        <dbReference type="Google" id="ProtNLM"/>
    </source>
</evidence>
<reference evidence="1 2" key="1">
    <citation type="submission" date="2022-05" db="EMBL/GenBank/DDBJ databases">
        <title>S8-45 Sphingomonas ultraviolaceadurans.</title>
        <authorList>
            <person name="Liu Y."/>
        </authorList>
    </citation>
    <scope>NUCLEOTIDE SEQUENCE [LARGE SCALE GENOMIC DNA]</scope>
    <source>
        <strain evidence="1 2">S8-45</strain>
    </source>
</reference>
<organism evidence="1 2">
    <name type="scientific">Sphingomonas glaciei</name>
    <dbReference type="NCBI Taxonomy" id="2938948"/>
    <lineage>
        <taxon>Bacteria</taxon>
        <taxon>Pseudomonadati</taxon>
        <taxon>Pseudomonadota</taxon>
        <taxon>Alphaproteobacteria</taxon>
        <taxon>Sphingomonadales</taxon>
        <taxon>Sphingomonadaceae</taxon>
        <taxon>Sphingomonas</taxon>
    </lineage>
</organism>
<keyword evidence="2" id="KW-1185">Reference proteome</keyword>
<dbReference type="EMBL" id="CP097253">
    <property type="protein sequence ID" value="UUR08172.1"/>
    <property type="molecule type" value="Genomic_DNA"/>
</dbReference>
<dbReference type="RefSeq" id="WP_249503952.1">
    <property type="nucleotide sequence ID" value="NZ_CP097253.1"/>
</dbReference>
<sequence>MHALLFAALLAAGSAEPASEIDYSSGALAYEALVRGDLTLAEQQLAGSQAANRTDGAWLLNYGQLLARQGRVNEAREVFRRVARAPASEIVLASGEVMTTREVSRIASRRLTQQSLSAR</sequence>
<protein>
    <recommendedName>
        <fullName evidence="3">Tetratricopeptide repeat protein</fullName>
    </recommendedName>
</protein>
<dbReference type="Gene3D" id="1.25.40.10">
    <property type="entry name" value="Tetratricopeptide repeat domain"/>
    <property type="match status" value="1"/>
</dbReference>
<proteinExistence type="predicted"/>
<accession>A0ABY5MUQ4</accession>
<evidence type="ECO:0000313" key="1">
    <source>
        <dbReference type="EMBL" id="UUR08172.1"/>
    </source>
</evidence>
<evidence type="ECO:0000313" key="2">
    <source>
        <dbReference type="Proteomes" id="UP000831921"/>
    </source>
</evidence>
<dbReference type="Proteomes" id="UP000831921">
    <property type="component" value="Chromosome"/>
</dbReference>
<gene>
    <name evidence="1" type="ORF">M1K48_00550</name>
</gene>
<name>A0ABY5MUQ4_9SPHN</name>
<dbReference type="SUPFAM" id="SSF48452">
    <property type="entry name" value="TPR-like"/>
    <property type="match status" value="1"/>
</dbReference>